<dbReference type="AlphaFoldDB" id="A0A9W7DXJ6"/>
<name>A0A9W7DXJ6_9STRA</name>
<comment type="caution">
    <text evidence="1">The sequence shown here is derived from an EMBL/GenBank/DDBJ whole genome shotgun (WGS) entry which is preliminary data.</text>
</comment>
<gene>
    <name evidence="1" type="ORF">TL16_g02681</name>
</gene>
<evidence type="ECO:0000313" key="2">
    <source>
        <dbReference type="Proteomes" id="UP001162640"/>
    </source>
</evidence>
<dbReference type="EMBL" id="BLQM01000067">
    <property type="protein sequence ID" value="GMH58772.1"/>
    <property type="molecule type" value="Genomic_DNA"/>
</dbReference>
<sequence length="568" mass="65111">MTAGIQTLLVTDPKSWTKESIATELCIRLPRGGEIDKQYYLFLEKLYSIKYQIPSKMRVLYAESFKELSATLGIRTIPTNRHELGNQVFANLYDHCLVHDIGLTHLSREKGFPVITKSWMFRQLAKETPTNRDLKTVRDPAKTNCPSLVAAKKFSHAKPMDIHILTELFHSKVTLPSAHYKFIHNHLVNKGVKEISEILGIHRLCNRRFAAPSPIASLCPTYKSKCAVSDIEPYHVISHHINQDHASNLLDIVYLGLYQHCVSNALDLSDLKSNDTFPRITVHWFTSKLAANSPSPHDTDRVQDPANQKFRNLVAFKRYDHSHPPDVELLTLLYSHHTQLRQKDYEFIKDRVKRLQTPPTPPPPTENAIVAKQQVKTAITAYYAKRGKKRGFDPNGTTTRKTRLTFAEKKDLSRQKGIGFLGEEPIHSFQVLGFGGDHLSVVDGEEDKTVVLPKHVLKNFVETELGPKSRKRTQNNHTNRKTQIKRCLNPTRLLVRDQYLMLPNAKVLCVRLPNRSYEAVLLERITVDERDAIQDELFKSYEARDADILRDLEEEELDDLNTCYLDDI</sequence>
<organism evidence="1 2">
    <name type="scientific">Triparma laevis f. inornata</name>
    <dbReference type="NCBI Taxonomy" id="1714386"/>
    <lineage>
        <taxon>Eukaryota</taxon>
        <taxon>Sar</taxon>
        <taxon>Stramenopiles</taxon>
        <taxon>Ochrophyta</taxon>
        <taxon>Bolidophyceae</taxon>
        <taxon>Parmales</taxon>
        <taxon>Triparmaceae</taxon>
        <taxon>Triparma</taxon>
    </lineage>
</organism>
<reference evidence="2" key="1">
    <citation type="journal article" date="2023" name="Commun. Biol.">
        <title>Genome analysis of Parmales, the sister group of diatoms, reveals the evolutionary specialization of diatoms from phago-mixotrophs to photoautotrophs.</title>
        <authorList>
            <person name="Ban H."/>
            <person name="Sato S."/>
            <person name="Yoshikawa S."/>
            <person name="Yamada K."/>
            <person name="Nakamura Y."/>
            <person name="Ichinomiya M."/>
            <person name="Sato N."/>
            <person name="Blanc-Mathieu R."/>
            <person name="Endo H."/>
            <person name="Kuwata A."/>
            <person name="Ogata H."/>
        </authorList>
    </citation>
    <scope>NUCLEOTIDE SEQUENCE [LARGE SCALE GENOMIC DNA]</scope>
</reference>
<proteinExistence type="predicted"/>
<evidence type="ECO:0000313" key="1">
    <source>
        <dbReference type="EMBL" id="GMH58772.1"/>
    </source>
</evidence>
<protein>
    <submittedName>
        <fullName evidence="1">Uncharacterized protein</fullName>
    </submittedName>
</protein>
<dbReference type="Proteomes" id="UP001162640">
    <property type="component" value="Unassembled WGS sequence"/>
</dbReference>
<accession>A0A9W7DXJ6</accession>